<dbReference type="Gene3D" id="1.10.3720.10">
    <property type="entry name" value="MetI-like"/>
    <property type="match status" value="1"/>
</dbReference>
<evidence type="ECO:0000256" key="1">
    <source>
        <dbReference type="ARBA" id="ARBA00004651"/>
    </source>
</evidence>
<accession>A0A0H5SI40</accession>
<evidence type="ECO:0000256" key="6">
    <source>
        <dbReference type="ARBA" id="ARBA00023136"/>
    </source>
</evidence>
<feature type="transmembrane region" description="Helical" evidence="7">
    <location>
        <begin position="269"/>
        <end position="291"/>
    </location>
</feature>
<feature type="transmembrane region" description="Helical" evidence="7">
    <location>
        <begin position="205"/>
        <end position="227"/>
    </location>
</feature>
<evidence type="ECO:0000256" key="3">
    <source>
        <dbReference type="ARBA" id="ARBA00022475"/>
    </source>
</evidence>
<dbReference type="SUPFAM" id="SSF161098">
    <property type="entry name" value="MetI-like"/>
    <property type="match status" value="1"/>
</dbReference>
<evidence type="ECO:0000256" key="7">
    <source>
        <dbReference type="RuleBase" id="RU363032"/>
    </source>
</evidence>
<dbReference type="PROSITE" id="PS50928">
    <property type="entry name" value="ABC_TM1"/>
    <property type="match status" value="1"/>
</dbReference>
<feature type="domain" description="ABC transmembrane type-1" evidence="8">
    <location>
        <begin position="72"/>
        <end position="290"/>
    </location>
</feature>
<dbReference type="InterPro" id="IPR050809">
    <property type="entry name" value="UgpAE/MalFG_permease"/>
</dbReference>
<evidence type="ECO:0000256" key="5">
    <source>
        <dbReference type="ARBA" id="ARBA00022989"/>
    </source>
</evidence>
<dbReference type="AlphaFoldDB" id="A0A0H5SI40"/>
<feature type="transmembrane region" description="Helical" evidence="7">
    <location>
        <begin position="109"/>
        <end position="133"/>
    </location>
</feature>
<keyword evidence="3" id="KW-1003">Cell membrane</keyword>
<proteinExistence type="inferred from homology"/>
<keyword evidence="4 7" id="KW-0812">Transmembrane</keyword>
<sequence>MKSKTNWFKKDSTQAVLMLSPMLIGFVLFTYFPIIYILRYAFYDSNGIKDTFIGFENFVRVFTRDKTYWNSLLNTIILSFGKLAVEIPLALLLAVLLNKGRKGTGFFRTVLFMPTVISAAIAGLIYSLMFASFNGIVNGMLQNIGLIERPISWFSYKGSAMFVIGLASVWNNFGINMVFFLMALQSVPQELYECADLDGVNPVQRFFKITLPMIGPTFQVVLLNAIVGSLKMSDLILSTTNGQPGGKTEVVMTYVFKYFFGYDGRTIEVGYASCMALVTAVVLAMISLIYMKSSKKLGNSY</sequence>
<dbReference type="GO" id="GO:0055085">
    <property type="term" value="P:transmembrane transport"/>
    <property type="evidence" value="ECO:0007669"/>
    <property type="project" value="InterPro"/>
</dbReference>
<dbReference type="GO" id="GO:0005886">
    <property type="term" value="C:plasma membrane"/>
    <property type="evidence" value="ECO:0007669"/>
    <property type="project" value="UniProtKB-SubCell"/>
</dbReference>
<dbReference type="InterPro" id="IPR035906">
    <property type="entry name" value="MetI-like_sf"/>
</dbReference>
<dbReference type="CDD" id="cd06261">
    <property type="entry name" value="TM_PBP2"/>
    <property type="match status" value="1"/>
</dbReference>
<keyword evidence="10" id="KW-1185">Reference proteome</keyword>
<evidence type="ECO:0000313" key="10">
    <source>
        <dbReference type="Proteomes" id="UP000236497"/>
    </source>
</evidence>
<keyword evidence="5 7" id="KW-1133">Transmembrane helix</keyword>
<protein>
    <submittedName>
        <fullName evidence="9">Putative membrane protein</fullName>
    </submittedName>
</protein>
<evidence type="ECO:0000313" key="9">
    <source>
        <dbReference type="EMBL" id="CRZ34476.1"/>
    </source>
</evidence>
<evidence type="ECO:0000256" key="4">
    <source>
        <dbReference type="ARBA" id="ARBA00022692"/>
    </source>
</evidence>
<dbReference type="RefSeq" id="WP_242967564.1">
    <property type="nucleotide sequence ID" value="NZ_CVTD020000015.1"/>
</dbReference>
<dbReference type="Pfam" id="PF00528">
    <property type="entry name" value="BPD_transp_1"/>
    <property type="match status" value="1"/>
</dbReference>
<comment type="subcellular location">
    <subcellularLocation>
        <location evidence="1 7">Cell membrane</location>
        <topology evidence="1 7">Multi-pass membrane protein</topology>
    </subcellularLocation>
</comment>
<reference evidence="9 10" key="1">
    <citation type="submission" date="2015-06" db="EMBL/GenBank/DDBJ databases">
        <authorList>
            <person name="Wibberg Daniel"/>
        </authorList>
    </citation>
    <scope>NUCLEOTIDE SEQUENCE [LARGE SCALE GENOMIC DNA]</scope>
    <source>
        <strain evidence="9 10">T3/55T</strain>
    </source>
</reference>
<name>A0A0H5SI40_HERHM</name>
<feature type="transmembrane region" description="Helical" evidence="7">
    <location>
        <begin position="21"/>
        <end position="42"/>
    </location>
</feature>
<dbReference type="InterPro" id="IPR000515">
    <property type="entry name" value="MetI-like"/>
</dbReference>
<organism evidence="9 10">
    <name type="scientific">Herbinix hemicellulosilytica</name>
    <dbReference type="NCBI Taxonomy" id="1564487"/>
    <lineage>
        <taxon>Bacteria</taxon>
        <taxon>Bacillati</taxon>
        <taxon>Bacillota</taxon>
        <taxon>Clostridia</taxon>
        <taxon>Lachnospirales</taxon>
        <taxon>Lachnospiraceae</taxon>
        <taxon>Herbinix</taxon>
    </lineage>
</organism>
<dbReference type="PANTHER" id="PTHR43227">
    <property type="entry name" value="BLL4140 PROTEIN"/>
    <property type="match status" value="1"/>
</dbReference>
<feature type="transmembrane region" description="Helical" evidence="7">
    <location>
        <begin position="160"/>
        <end position="184"/>
    </location>
</feature>
<dbReference type="PANTHER" id="PTHR43227:SF11">
    <property type="entry name" value="BLL4140 PROTEIN"/>
    <property type="match status" value="1"/>
</dbReference>
<comment type="similarity">
    <text evidence="7">Belongs to the binding-protein-dependent transport system permease family.</text>
</comment>
<dbReference type="EMBL" id="CVTD020000015">
    <property type="protein sequence ID" value="CRZ34476.1"/>
    <property type="molecule type" value="Genomic_DNA"/>
</dbReference>
<feature type="transmembrane region" description="Helical" evidence="7">
    <location>
        <begin position="76"/>
        <end position="97"/>
    </location>
</feature>
<keyword evidence="6 7" id="KW-0472">Membrane</keyword>
<evidence type="ECO:0000259" key="8">
    <source>
        <dbReference type="PROSITE" id="PS50928"/>
    </source>
</evidence>
<keyword evidence="2 7" id="KW-0813">Transport</keyword>
<dbReference type="Proteomes" id="UP000236497">
    <property type="component" value="Unassembled WGS sequence"/>
</dbReference>
<evidence type="ECO:0000256" key="2">
    <source>
        <dbReference type="ARBA" id="ARBA00022448"/>
    </source>
</evidence>
<gene>
    <name evidence="9" type="ORF">HHT355_1274</name>
</gene>